<protein>
    <submittedName>
        <fullName evidence="8">GTPase, G3E family</fullName>
    </submittedName>
</protein>
<dbReference type="PANTHER" id="PTHR13748:SF62">
    <property type="entry name" value="COBW DOMAIN-CONTAINING PROTEIN"/>
    <property type="match status" value="1"/>
</dbReference>
<accession>A0A1H9WPK7</accession>
<feature type="region of interest" description="Disordered" evidence="6">
    <location>
        <begin position="230"/>
        <end position="260"/>
    </location>
</feature>
<comment type="similarity">
    <text evidence="4">Belongs to the SIMIBI class G3E GTPase family. ZNG1 subfamily.</text>
</comment>
<dbReference type="STRING" id="943816.AN217_21790"/>
<dbReference type="GO" id="GO:0005737">
    <property type="term" value="C:cytoplasm"/>
    <property type="evidence" value="ECO:0007669"/>
    <property type="project" value="TreeGrafter"/>
</dbReference>
<dbReference type="Gene3D" id="3.40.50.300">
    <property type="entry name" value="P-loop containing nucleotide triphosphate hydrolases"/>
    <property type="match status" value="1"/>
</dbReference>
<dbReference type="InterPro" id="IPR051316">
    <property type="entry name" value="Zinc-reg_GTPase_activator"/>
</dbReference>
<dbReference type="GO" id="GO:0000166">
    <property type="term" value="F:nucleotide binding"/>
    <property type="evidence" value="ECO:0007669"/>
    <property type="project" value="UniProtKB-KW"/>
</dbReference>
<dbReference type="OrthoDB" id="9808822at2"/>
<evidence type="ECO:0000256" key="6">
    <source>
        <dbReference type="SAM" id="MobiDB-lite"/>
    </source>
</evidence>
<dbReference type="GO" id="GO:0016787">
    <property type="term" value="F:hydrolase activity"/>
    <property type="evidence" value="ECO:0007669"/>
    <property type="project" value="UniProtKB-KW"/>
</dbReference>
<dbReference type="InterPro" id="IPR027417">
    <property type="entry name" value="P-loop_NTPase"/>
</dbReference>
<keyword evidence="3" id="KW-0143">Chaperone</keyword>
<evidence type="ECO:0000256" key="2">
    <source>
        <dbReference type="ARBA" id="ARBA00022801"/>
    </source>
</evidence>
<evidence type="ECO:0000256" key="5">
    <source>
        <dbReference type="ARBA" id="ARBA00049117"/>
    </source>
</evidence>
<gene>
    <name evidence="8" type="ORF">SAMN05421870_11964</name>
</gene>
<evidence type="ECO:0000259" key="7">
    <source>
        <dbReference type="SMART" id="SM00833"/>
    </source>
</evidence>
<evidence type="ECO:0000256" key="4">
    <source>
        <dbReference type="ARBA" id="ARBA00034320"/>
    </source>
</evidence>
<name>A0A1H9WPK7_9ACTN</name>
<dbReference type="CDD" id="cd03112">
    <property type="entry name" value="CobW-like"/>
    <property type="match status" value="1"/>
</dbReference>
<evidence type="ECO:0000256" key="3">
    <source>
        <dbReference type="ARBA" id="ARBA00023186"/>
    </source>
</evidence>
<dbReference type="Pfam" id="PF02492">
    <property type="entry name" value="cobW"/>
    <property type="match status" value="1"/>
</dbReference>
<dbReference type="EMBL" id="FOGO01000019">
    <property type="protein sequence ID" value="SES35719.1"/>
    <property type="molecule type" value="Genomic_DNA"/>
</dbReference>
<feature type="region of interest" description="Disordered" evidence="6">
    <location>
        <begin position="380"/>
        <end position="427"/>
    </location>
</feature>
<dbReference type="SUPFAM" id="SSF90002">
    <property type="entry name" value="Hypothetical protein YjiA, C-terminal domain"/>
    <property type="match status" value="1"/>
</dbReference>
<keyword evidence="1" id="KW-0547">Nucleotide-binding</keyword>
<organism evidence="8 9">
    <name type="scientific">Streptomyces qinglanensis</name>
    <dbReference type="NCBI Taxonomy" id="943816"/>
    <lineage>
        <taxon>Bacteria</taxon>
        <taxon>Bacillati</taxon>
        <taxon>Actinomycetota</taxon>
        <taxon>Actinomycetes</taxon>
        <taxon>Kitasatosporales</taxon>
        <taxon>Streptomycetaceae</taxon>
        <taxon>Streptomyces</taxon>
    </lineage>
</organism>
<evidence type="ECO:0000313" key="8">
    <source>
        <dbReference type="EMBL" id="SES35719.1"/>
    </source>
</evidence>
<reference evidence="9" key="1">
    <citation type="submission" date="2016-10" db="EMBL/GenBank/DDBJ databases">
        <authorList>
            <person name="Varghese N."/>
            <person name="Submissions S."/>
        </authorList>
    </citation>
    <scope>NUCLEOTIDE SEQUENCE [LARGE SCALE GENOMIC DNA]</scope>
    <source>
        <strain evidence="9">CGMCC 4.6825</strain>
    </source>
</reference>
<dbReference type="InterPro" id="IPR036627">
    <property type="entry name" value="CobW-likC_sf"/>
</dbReference>
<proteinExistence type="inferred from homology"/>
<comment type="catalytic activity">
    <reaction evidence="5">
        <text>GTP + H2O = GDP + phosphate + H(+)</text>
        <dbReference type="Rhea" id="RHEA:19669"/>
        <dbReference type="ChEBI" id="CHEBI:15377"/>
        <dbReference type="ChEBI" id="CHEBI:15378"/>
        <dbReference type="ChEBI" id="CHEBI:37565"/>
        <dbReference type="ChEBI" id="CHEBI:43474"/>
        <dbReference type="ChEBI" id="CHEBI:58189"/>
    </reaction>
    <physiologicalReaction direction="left-to-right" evidence="5">
        <dbReference type="Rhea" id="RHEA:19670"/>
    </physiologicalReaction>
</comment>
<evidence type="ECO:0000256" key="1">
    <source>
        <dbReference type="ARBA" id="ARBA00022741"/>
    </source>
</evidence>
<dbReference type="PANTHER" id="PTHR13748">
    <property type="entry name" value="COBW-RELATED"/>
    <property type="match status" value="1"/>
</dbReference>
<dbReference type="AlphaFoldDB" id="A0A1H9WPK7"/>
<dbReference type="Pfam" id="PF07683">
    <property type="entry name" value="CobW_C"/>
    <property type="match status" value="1"/>
</dbReference>
<evidence type="ECO:0000313" key="9">
    <source>
        <dbReference type="Proteomes" id="UP000182841"/>
    </source>
</evidence>
<sequence length="427" mass="45377">MGVTESGARRGAVGGRIPVVVLAGFLGSGKTTLLNHLLRTARGTRIGAIVNDFGSIEIDAMAVSGQVDAMVSLGDGCLCCAVDTSDMDEVLDVLARPAAGMDVIVIEASGVAEPETLIRMVLASSSPHIVYGGLVEVVDAAEFESVRVRHPELERHAGAADLLVLNKADRVTDDHREALHTQLRRLSPGTPVVPASFGRVDPALLFDRVRRARPPVEQLSFDSLLYGTDDDDGYSGAGPSDAGHGPPAAGRPCEGGDSHHDHLHDLYESVEFAADRALDPRRFLEFLDTRPAGLYRIKGYVDFGAADPEHRYEVHAVGGFLRFAPEPRPRSGHRGTELVLIGSGVDGAALLRGLHACTAGPEAPDEQALWGVLRFVDRAPEDDGGYGGDEPPYPEPYSYPEPDSYGPYGEDGSGPYDEPGAVQEFAG</sequence>
<dbReference type="SMART" id="SM00833">
    <property type="entry name" value="CobW_C"/>
    <property type="match status" value="1"/>
</dbReference>
<feature type="compositionally biased region" description="Low complexity" evidence="6">
    <location>
        <begin position="400"/>
        <end position="410"/>
    </location>
</feature>
<dbReference type="Gene3D" id="3.30.1220.10">
    <property type="entry name" value="CobW-like, C-terminal domain"/>
    <property type="match status" value="1"/>
</dbReference>
<dbReference type="InterPro" id="IPR003495">
    <property type="entry name" value="CobW/HypB/UreG_nucleotide-bd"/>
</dbReference>
<dbReference type="RefSeq" id="WP_075003357.1">
    <property type="nucleotide sequence ID" value="NZ_FOGO01000019.1"/>
</dbReference>
<dbReference type="Proteomes" id="UP000182841">
    <property type="component" value="Unassembled WGS sequence"/>
</dbReference>
<keyword evidence="9" id="KW-1185">Reference proteome</keyword>
<keyword evidence="2" id="KW-0378">Hydrolase</keyword>
<dbReference type="SUPFAM" id="SSF52540">
    <property type="entry name" value="P-loop containing nucleoside triphosphate hydrolases"/>
    <property type="match status" value="1"/>
</dbReference>
<dbReference type="InterPro" id="IPR011629">
    <property type="entry name" value="CobW-like_C"/>
</dbReference>
<feature type="domain" description="CobW C-terminal" evidence="7">
    <location>
        <begin position="267"/>
        <end position="358"/>
    </location>
</feature>